<dbReference type="SUPFAM" id="SSF56112">
    <property type="entry name" value="Protein kinase-like (PK-like)"/>
    <property type="match status" value="1"/>
</dbReference>
<dbReference type="EMBL" id="JOKH01000001">
    <property type="protein sequence ID" value="KEQ19511.1"/>
    <property type="molecule type" value="Genomic_DNA"/>
</dbReference>
<dbReference type="Gene3D" id="1.10.510.10">
    <property type="entry name" value="Transferase(Phosphotransferase) domain 1"/>
    <property type="match status" value="1"/>
</dbReference>
<dbReference type="eggNOG" id="COG0515">
    <property type="taxonomic scope" value="Bacteria"/>
</dbReference>
<dbReference type="AlphaFoldDB" id="A0A081NM38"/>
<evidence type="ECO:0000313" key="2">
    <source>
        <dbReference type="Proteomes" id="UP000028073"/>
    </source>
</evidence>
<comment type="caution">
    <text evidence="1">The sequence shown here is derived from an EMBL/GenBank/DDBJ whole genome shotgun (WGS) entry which is preliminary data.</text>
</comment>
<dbReference type="Proteomes" id="UP000028073">
    <property type="component" value="Unassembled WGS sequence"/>
</dbReference>
<accession>A0A081NM38</accession>
<gene>
    <name evidence="1" type="ORF">GZ78_06200</name>
</gene>
<dbReference type="RefSeq" id="WP_034834290.1">
    <property type="nucleotide sequence ID" value="NZ_JOKH01000001.1"/>
</dbReference>
<sequence>MQRLSSTAYQAMTEGAEVIEQDHDGYKVLRLKDKTFLKLFRVKSTISSAWLRPYSVRFARNAIELTARGIQTVDIIGCYRLERYKNTAVHYRPLPGQTLRQVFPALNEGENRILAEQVARYIAQLHEKGIYFRSLHMGNILKLPDGALGLIDIADMRFSRSPLKQELRLRNLHHLARYEQDVQYLIKDQTFCTTYARLADVEVDKVAAVMHRS</sequence>
<reference evidence="1 2" key="1">
    <citation type="submission" date="2014-06" db="EMBL/GenBank/DDBJ databases">
        <title>Whole Genome Sequences of Three Symbiotic Endozoicomonas Bacteria.</title>
        <authorList>
            <person name="Neave M.J."/>
            <person name="Apprill A."/>
            <person name="Voolstra C.R."/>
        </authorList>
    </citation>
    <scope>NUCLEOTIDE SEQUENCE [LARGE SCALE GENOMIC DNA]</scope>
    <source>
        <strain evidence="1 2">DSM 25634</strain>
    </source>
</reference>
<dbReference type="STRING" id="1137799.GZ78_06200"/>
<organism evidence="1 2">
    <name type="scientific">Endozoicomonas numazuensis</name>
    <dbReference type="NCBI Taxonomy" id="1137799"/>
    <lineage>
        <taxon>Bacteria</taxon>
        <taxon>Pseudomonadati</taxon>
        <taxon>Pseudomonadota</taxon>
        <taxon>Gammaproteobacteria</taxon>
        <taxon>Oceanospirillales</taxon>
        <taxon>Endozoicomonadaceae</taxon>
        <taxon>Endozoicomonas</taxon>
    </lineage>
</organism>
<protein>
    <recommendedName>
        <fullName evidence="3">Toluene tolerance protein</fullName>
    </recommendedName>
</protein>
<evidence type="ECO:0000313" key="1">
    <source>
        <dbReference type="EMBL" id="KEQ19511.1"/>
    </source>
</evidence>
<evidence type="ECO:0008006" key="3">
    <source>
        <dbReference type="Google" id="ProtNLM"/>
    </source>
</evidence>
<dbReference type="InterPro" id="IPR011009">
    <property type="entry name" value="Kinase-like_dom_sf"/>
</dbReference>
<proteinExistence type="predicted"/>
<keyword evidence="2" id="KW-1185">Reference proteome</keyword>
<name>A0A081NM38_9GAMM</name>